<dbReference type="RefSeq" id="YP_010509779.1">
    <property type="nucleotide sequence ID" value="NC_067212.1"/>
</dbReference>
<accession>A0AAE7RZ87</accession>
<dbReference type="Proteomes" id="UP000827455">
    <property type="component" value="Segment"/>
</dbReference>
<dbReference type="KEGG" id="vg:75687271"/>
<organism evidence="1 2">
    <name type="scientific">uncultured phage cr19_1</name>
    <dbReference type="NCBI Taxonomy" id="2986420"/>
    <lineage>
        <taxon>Viruses</taxon>
        <taxon>Duplodnaviria</taxon>
        <taxon>Heunggongvirae</taxon>
        <taxon>Uroviricota</taxon>
        <taxon>Caudoviricetes</taxon>
        <taxon>Crassvirales</taxon>
        <taxon>Suoliviridae</taxon>
        <taxon>Uncouvirinae</taxon>
        <taxon>Birpovirus</taxon>
        <taxon>Birpovirus hominis</taxon>
    </lineage>
</organism>
<name>A0AAE7RZ87_9CAUD</name>
<dbReference type="GeneID" id="75687271"/>
<keyword evidence="2" id="KW-1185">Reference proteome</keyword>
<sequence length="116" mass="13270">MVCLGGFIGFDPNSPSQTANAEETRIRWVDVPKMPVDVLGLNEEKSINIDLQEKTVLFNGNVDNTTVTIKTDVETRPEYITKVVEKVVYLPEDIAYRSKFFNRLKPINKELPVKNW</sequence>
<evidence type="ECO:0000313" key="2">
    <source>
        <dbReference type="Proteomes" id="UP000827455"/>
    </source>
</evidence>
<protein>
    <submittedName>
        <fullName evidence="1">Uncharacterized protein</fullName>
    </submittedName>
</protein>
<proteinExistence type="predicted"/>
<gene>
    <name evidence="1" type="primary">gp_72871</name>
</gene>
<evidence type="ECO:0000313" key="1">
    <source>
        <dbReference type="EMBL" id="QWM90839.1"/>
    </source>
</evidence>
<dbReference type="EMBL" id="MZ130494">
    <property type="protein sequence ID" value="QWM90839.1"/>
    <property type="molecule type" value="Genomic_DNA"/>
</dbReference>
<reference evidence="1 2" key="1">
    <citation type="submission" date="2021-04" db="EMBL/GenBank/DDBJ databases">
        <authorList>
            <person name="Shkoporov A.N."/>
            <person name="Stockdale S.R."/>
            <person name="Guerin E."/>
            <person name="Ross R.P."/>
            <person name="Hill C."/>
        </authorList>
    </citation>
    <scope>NUCLEOTIDE SEQUENCE [LARGE SCALE GENOMIC DNA]</scope>
    <source>
        <strain evidence="2">cr19_1</strain>
    </source>
</reference>